<sequence>MKKLLMASLLVLGMAASAQAVPVLQLGAPGGPGEGTYANYQASTTNPTENDTAITTGGTLYVAGVYQNNNVLSLGGKFDGGLDWSSFDSLPSIFNGKGAILVVSVPDGDTGTLTIPGATFITSSLTDSFFPNNHAPVQANVADFLFYDIGNFSKIAGAVPDFALETGAADGQIMTFSGITVTGYDWVHFDVMALETAEQGGGNNARIVTNWENNPGSHDVTWKSDDGGGGQQEVVPEPGTIMLLGTGLIGLALYGRRRMK</sequence>
<dbReference type="Pfam" id="PF07589">
    <property type="entry name" value="PEP-CTERM"/>
    <property type="match status" value="1"/>
</dbReference>
<organism evidence="3 4">
    <name type="scientific">Geobacter hydrogenophilus</name>
    <dbReference type="NCBI Taxonomy" id="40983"/>
    <lineage>
        <taxon>Bacteria</taxon>
        <taxon>Pseudomonadati</taxon>
        <taxon>Thermodesulfobacteriota</taxon>
        <taxon>Desulfuromonadia</taxon>
        <taxon>Geobacterales</taxon>
        <taxon>Geobacteraceae</taxon>
        <taxon>Geobacter</taxon>
    </lineage>
</organism>
<gene>
    <name evidence="3" type="ORF">GHYDROH2_36450</name>
</gene>
<proteinExistence type="predicted"/>
<dbReference type="EMBL" id="BSDS01000002">
    <property type="protein sequence ID" value="GLI40144.1"/>
    <property type="molecule type" value="Genomic_DNA"/>
</dbReference>
<keyword evidence="1" id="KW-0732">Signal</keyword>
<comment type="caution">
    <text evidence="3">The sequence shown here is derived from an EMBL/GenBank/DDBJ whole genome shotgun (WGS) entry which is preliminary data.</text>
</comment>
<reference evidence="3" key="1">
    <citation type="submission" date="2022-12" db="EMBL/GenBank/DDBJ databases">
        <title>Reference genome sequencing for broad-spectrum identification of bacterial and archaeal isolates by mass spectrometry.</title>
        <authorList>
            <person name="Sekiguchi Y."/>
            <person name="Tourlousse D.M."/>
        </authorList>
    </citation>
    <scope>NUCLEOTIDE SEQUENCE</scope>
    <source>
        <strain evidence="3">H2</strain>
    </source>
</reference>
<dbReference type="AlphaFoldDB" id="A0A9W6G365"/>
<dbReference type="RefSeq" id="WP_246551233.1">
    <property type="nucleotide sequence ID" value="NZ_BSDS01000002.1"/>
</dbReference>
<evidence type="ECO:0000313" key="4">
    <source>
        <dbReference type="Proteomes" id="UP001144352"/>
    </source>
</evidence>
<feature type="signal peptide" evidence="1">
    <location>
        <begin position="1"/>
        <end position="20"/>
    </location>
</feature>
<feature type="chain" id="PRO_5040830424" description="Ice-binding protein C-terminal domain-containing protein" evidence="1">
    <location>
        <begin position="21"/>
        <end position="260"/>
    </location>
</feature>
<evidence type="ECO:0000256" key="1">
    <source>
        <dbReference type="SAM" id="SignalP"/>
    </source>
</evidence>
<name>A0A9W6G365_9BACT</name>
<dbReference type="InterPro" id="IPR013424">
    <property type="entry name" value="Ice-binding_C"/>
</dbReference>
<keyword evidence="4" id="KW-1185">Reference proteome</keyword>
<protein>
    <recommendedName>
        <fullName evidence="2">Ice-binding protein C-terminal domain-containing protein</fullName>
    </recommendedName>
</protein>
<feature type="domain" description="Ice-binding protein C-terminal" evidence="2">
    <location>
        <begin position="235"/>
        <end position="258"/>
    </location>
</feature>
<accession>A0A9W6G365</accession>
<dbReference type="Proteomes" id="UP001144352">
    <property type="component" value="Unassembled WGS sequence"/>
</dbReference>
<dbReference type="NCBIfam" id="NF038141">
    <property type="entry name" value="choice_anch_N"/>
    <property type="match status" value="1"/>
</dbReference>
<evidence type="ECO:0000259" key="2">
    <source>
        <dbReference type="Pfam" id="PF07589"/>
    </source>
</evidence>
<evidence type="ECO:0000313" key="3">
    <source>
        <dbReference type="EMBL" id="GLI40144.1"/>
    </source>
</evidence>
<dbReference type="NCBIfam" id="TIGR02595">
    <property type="entry name" value="PEP_CTERM"/>
    <property type="match status" value="1"/>
</dbReference>